<dbReference type="OMA" id="MLALPQW"/>
<dbReference type="InterPro" id="IPR002213">
    <property type="entry name" value="UDP_glucos_trans"/>
</dbReference>
<dbReference type="Gene3D" id="3.40.50.2000">
    <property type="entry name" value="Glycogen Phosphorylase B"/>
    <property type="match status" value="2"/>
</dbReference>
<reference evidence="5" key="1">
    <citation type="submission" date="2025-08" db="UniProtKB">
        <authorList>
            <consortium name="RefSeq"/>
        </authorList>
    </citation>
    <scope>IDENTIFICATION</scope>
</reference>
<dbReference type="AlphaFoldDB" id="A0A1U7YTL7"/>
<evidence type="ECO:0000313" key="5">
    <source>
        <dbReference type="RefSeq" id="XP_010242475.1"/>
    </source>
</evidence>
<dbReference type="Proteomes" id="UP000189703">
    <property type="component" value="Unplaced"/>
</dbReference>
<dbReference type="Pfam" id="PF00201">
    <property type="entry name" value="UDPGT"/>
    <property type="match status" value="1"/>
</dbReference>
<sequence>MEKEKRDYRAHVLGFPYPCQGHINPMLQFCKRLAFKGLKATLVTTFFISKSMQMELDSIEVQTISDGYDEGGFVQAESIEAYLTRFKEVGSQTLTDLIKKQNCSGHPVNCLVYDPFMPWALDVAKQFGLLGAPFFTQSCAVNSIYNHVHQGVLKVPVSDSIISIPGLPPLEVMDRPSLISVSASYPAYTTMVLNQFSNVENADWILANSFNELESEVVEWMTKRLPTPLLTIGPAVPSMYLDKRVAGDKDYGLNLFKPDKGSCMNWLDKRAARSVVYVSFGSMAALSAEQIEEIAWGLRRSNTYFLWVLRSDQDDKLPGEFLMETAEKGLIVRWCSQLEVLAREAIGCFITHCGWNSTLEALSTGVAMVGMPQWTDQTTNAKLVMDVWRIGVRARPDDKGIVSREEVERCIVEVMEGERGKQIKKNAIKWKNLAREAVDEGGSSDKNIDGFIAKLVSLKCDCLRK</sequence>
<dbReference type="GO" id="GO:0005737">
    <property type="term" value="C:cytoplasm"/>
    <property type="evidence" value="ECO:0000318"/>
    <property type="project" value="GO_Central"/>
</dbReference>
<dbReference type="FunCoup" id="A0A1U7YTL7">
    <property type="interactions" value="73"/>
</dbReference>
<comment type="similarity">
    <text evidence="1">Belongs to the UDP-glycosyltransferase family.</text>
</comment>
<dbReference type="PANTHER" id="PTHR11926">
    <property type="entry name" value="GLUCOSYL/GLUCURONOSYL TRANSFERASES"/>
    <property type="match status" value="1"/>
</dbReference>
<dbReference type="eggNOG" id="KOG1192">
    <property type="taxonomic scope" value="Eukaryota"/>
</dbReference>
<dbReference type="PANTHER" id="PTHR11926:SF1553">
    <property type="entry name" value="GLYCOSYLTRANSFERASE"/>
    <property type="match status" value="1"/>
</dbReference>
<dbReference type="OrthoDB" id="5835829at2759"/>
<evidence type="ECO:0000313" key="4">
    <source>
        <dbReference type="Proteomes" id="UP000189703"/>
    </source>
</evidence>
<dbReference type="InParanoid" id="A0A1U7YTL7"/>
<dbReference type="CDD" id="cd03784">
    <property type="entry name" value="GT1_Gtf-like"/>
    <property type="match status" value="1"/>
</dbReference>
<dbReference type="RefSeq" id="XP_010242475.1">
    <property type="nucleotide sequence ID" value="XM_010244173.2"/>
</dbReference>
<protein>
    <submittedName>
        <fullName evidence="5">UDP-glycosyltransferase 74F2-like</fullName>
    </submittedName>
</protein>
<keyword evidence="2" id="KW-0328">Glycosyltransferase</keyword>
<dbReference type="GO" id="GO:0080044">
    <property type="term" value="F:quercetin 7-O-glucosyltransferase activity"/>
    <property type="evidence" value="ECO:0000318"/>
    <property type="project" value="GO_Central"/>
</dbReference>
<evidence type="ECO:0000256" key="3">
    <source>
        <dbReference type="ARBA" id="ARBA00022679"/>
    </source>
</evidence>
<organism evidence="4 5">
    <name type="scientific">Nelumbo nucifera</name>
    <name type="common">Sacred lotus</name>
    <dbReference type="NCBI Taxonomy" id="4432"/>
    <lineage>
        <taxon>Eukaryota</taxon>
        <taxon>Viridiplantae</taxon>
        <taxon>Streptophyta</taxon>
        <taxon>Embryophyta</taxon>
        <taxon>Tracheophyta</taxon>
        <taxon>Spermatophyta</taxon>
        <taxon>Magnoliopsida</taxon>
        <taxon>Proteales</taxon>
        <taxon>Nelumbonaceae</taxon>
        <taxon>Nelumbo</taxon>
    </lineage>
</organism>
<dbReference type="FunFam" id="3.40.50.2000:FF:000019">
    <property type="entry name" value="Glycosyltransferase"/>
    <property type="match status" value="1"/>
</dbReference>
<dbReference type="SUPFAM" id="SSF53756">
    <property type="entry name" value="UDP-Glycosyltransferase/glycogen phosphorylase"/>
    <property type="match status" value="1"/>
</dbReference>
<evidence type="ECO:0000256" key="1">
    <source>
        <dbReference type="ARBA" id="ARBA00009995"/>
    </source>
</evidence>
<dbReference type="GeneID" id="104586812"/>
<dbReference type="GO" id="GO:0080043">
    <property type="term" value="F:quercetin 3-O-glucosyltransferase activity"/>
    <property type="evidence" value="ECO:0000318"/>
    <property type="project" value="GO_Central"/>
</dbReference>
<keyword evidence="3" id="KW-0808">Transferase</keyword>
<accession>A0A1U7YTL7</accession>
<dbReference type="FunFam" id="3.40.50.2000:FF:000057">
    <property type="entry name" value="Glycosyltransferase"/>
    <property type="match status" value="1"/>
</dbReference>
<gene>
    <name evidence="5" type="primary">LOC104586812</name>
</gene>
<proteinExistence type="inferred from homology"/>
<name>A0A1U7YTL7_NELNU</name>
<dbReference type="KEGG" id="nnu:104586812"/>
<evidence type="ECO:0000256" key="2">
    <source>
        <dbReference type="ARBA" id="ARBA00022676"/>
    </source>
</evidence>
<keyword evidence="4" id="KW-1185">Reference proteome</keyword>